<organism evidence="10 11">
    <name type="scientific">Victivallis lenta</name>
    <dbReference type="NCBI Taxonomy" id="2606640"/>
    <lineage>
        <taxon>Bacteria</taxon>
        <taxon>Pseudomonadati</taxon>
        <taxon>Lentisphaerota</taxon>
        <taxon>Lentisphaeria</taxon>
        <taxon>Victivallales</taxon>
        <taxon>Victivallaceae</taxon>
        <taxon>Victivallis</taxon>
    </lineage>
</organism>
<comment type="subcellular location">
    <subcellularLocation>
        <location evidence="8">Cytoplasm</location>
    </subcellularLocation>
</comment>
<feature type="binding site" evidence="8">
    <location>
        <position position="158"/>
    </location>
    <ligand>
        <name>1-deoxy-D-xylulose 5-phosphate</name>
        <dbReference type="ChEBI" id="CHEBI:57792"/>
    </ligand>
</feature>
<feature type="binding site" evidence="8">
    <location>
        <begin position="206"/>
        <end position="207"/>
    </location>
    <ligand>
        <name>1-deoxy-D-xylulose 5-phosphate</name>
        <dbReference type="ChEBI" id="CHEBI:57792"/>
    </ligand>
</feature>
<evidence type="ECO:0000256" key="2">
    <source>
        <dbReference type="ARBA" id="ARBA00004948"/>
    </source>
</evidence>
<dbReference type="CDD" id="cd04728">
    <property type="entry name" value="ThiG"/>
    <property type="match status" value="1"/>
</dbReference>
<dbReference type="GO" id="GO:0009229">
    <property type="term" value="P:thiamine diphosphate biosynthetic process"/>
    <property type="evidence" value="ECO:0007669"/>
    <property type="project" value="UniProtKB-UniRule"/>
</dbReference>
<keyword evidence="8" id="KW-0963">Cytoplasm</keyword>
<evidence type="ECO:0000313" key="10">
    <source>
        <dbReference type="EMBL" id="MST96231.1"/>
    </source>
</evidence>
<comment type="similarity">
    <text evidence="8">Belongs to the ThiG family.</text>
</comment>
<keyword evidence="4 8" id="KW-0808">Transferase</keyword>
<dbReference type="PANTHER" id="PTHR34266">
    <property type="entry name" value="THIAZOLE SYNTHASE"/>
    <property type="match status" value="1"/>
</dbReference>
<dbReference type="InterPro" id="IPR013785">
    <property type="entry name" value="Aldolase_TIM"/>
</dbReference>
<proteinExistence type="inferred from homology"/>
<protein>
    <recommendedName>
        <fullName evidence="3 8">Thiazole synthase</fullName>
        <ecNumber evidence="3 8">2.8.1.10</ecNumber>
    </recommendedName>
</protein>
<comment type="function">
    <text evidence="1 8">Catalyzes the rearrangement of 1-deoxy-D-xylulose 5-phosphate (DXP) to produce the thiazole phosphate moiety of thiamine. Sulfur is provided by the thiocarboxylate moiety of the carrier protein ThiS. In vitro, sulfur can be provided by H(2)S.</text>
</comment>
<gene>
    <name evidence="8" type="primary">thiG</name>
    <name evidence="10" type="ORF">FYJ85_04115</name>
</gene>
<dbReference type="SUPFAM" id="SSF110399">
    <property type="entry name" value="ThiG-like"/>
    <property type="match status" value="1"/>
</dbReference>
<comment type="caution">
    <text evidence="10">The sequence shown here is derived from an EMBL/GenBank/DDBJ whole genome shotgun (WGS) entry which is preliminary data.</text>
</comment>
<evidence type="ECO:0000256" key="5">
    <source>
        <dbReference type="ARBA" id="ARBA00022977"/>
    </source>
</evidence>
<feature type="active site" description="Schiff-base intermediate with DXP" evidence="8">
    <location>
        <position position="97"/>
    </location>
</feature>
<evidence type="ECO:0000256" key="4">
    <source>
        <dbReference type="ARBA" id="ARBA00022679"/>
    </source>
</evidence>
<dbReference type="GO" id="GO:1990107">
    <property type="term" value="F:thiazole synthase activity"/>
    <property type="evidence" value="ECO:0007669"/>
    <property type="project" value="UniProtKB-EC"/>
</dbReference>
<dbReference type="Proteomes" id="UP000435649">
    <property type="component" value="Unassembled WGS sequence"/>
</dbReference>
<dbReference type="HAMAP" id="MF_00443">
    <property type="entry name" value="ThiG"/>
    <property type="match status" value="1"/>
</dbReference>
<sequence length="257" mass="26874">MKDLVIAGKKFNSRFFLGTGKFASKQQLAAALAASGTELVTTALTRVDLAVPEQDDILGAIDRSKIEIMLNTSGARNAEEAVRIAKLGKAAGYQWIKLEIHPDAHYLLPDPVETLKAAEEMVKMGLVVLPYINADPVIARRLEDCGTAAVMPLGAPIGSNQGLRTQAMLEIIIEQSNIPVVVDAGIGLPSHAAAAIELGADAVLINTAVAAADDPALMAEAFRLAIRSAELGVKAGPPAAISGASATSPQNTFDIFR</sequence>
<dbReference type="Gene3D" id="3.20.20.70">
    <property type="entry name" value="Aldolase class I"/>
    <property type="match status" value="1"/>
</dbReference>
<comment type="pathway">
    <text evidence="2 8">Cofactor biosynthesis; thiamine diphosphate biosynthesis.</text>
</comment>
<dbReference type="RefSeq" id="WP_106053964.1">
    <property type="nucleotide sequence ID" value="NZ_CALXOB010000016.1"/>
</dbReference>
<keyword evidence="6 8" id="KW-0704">Schiff base</keyword>
<dbReference type="Pfam" id="PF05690">
    <property type="entry name" value="ThiG"/>
    <property type="match status" value="1"/>
</dbReference>
<evidence type="ECO:0000256" key="6">
    <source>
        <dbReference type="ARBA" id="ARBA00023270"/>
    </source>
</evidence>
<dbReference type="PANTHER" id="PTHR34266:SF2">
    <property type="entry name" value="THIAZOLE SYNTHASE"/>
    <property type="match status" value="1"/>
</dbReference>
<feature type="domain" description="Thiazole synthase ThiG" evidence="9">
    <location>
        <begin position="6"/>
        <end position="249"/>
    </location>
</feature>
<keyword evidence="5 8" id="KW-0784">Thiamine biosynthesis</keyword>
<evidence type="ECO:0000256" key="1">
    <source>
        <dbReference type="ARBA" id="ARBA00002834"/>
    </source>
</evidence>
<dbReference type="AlphaFoldDB" id="A0A844G0N4"/>
<dbReference type="GO" id="GO:0005737">
    <property type="term" value="C:cytoplasm"/>
    <property type="evidence" value="ECO:0007669"/>
    <property type="project" value="UniProtKB-SubCell"/>
</dbReference>
<name>A0A844G0N4_9BACT</name>
<evidence type="ECO:0000256" key="7">
    <source>
        <dbReference type="ARBA" id="ARBA00049897"/>
    </source>
</evidence>
<accession>A0A844G0N4</accession>
<keyword evidence="11" id="KW-1185">Reference proteome</keyword>
<evidence type="ECO:0000259" key="9">
    <source>
        <dbReference type="Pfam" id="PF05690"/>
    </source>
</evidence>
<dbReference type="EMBL" id="VUNS01000003">
    <property type="protein sequence ID" value="MST96231.1"/>
    <property type="molecule type" value="Genomic_DNA"/>
</dbReference>
<evidence type="ECO:0000256" key="3">
    <source>
        <dbReference type="ARBA" id="ARBA00011960"/>
    </source>
</evidence>
<dbReference type="EC" id="2.8.1.10" evidence="3 8"/>
<evidence type="ECO:0000313" key="11">
    <source>
        <dbReference type="Proteomes" id="UP000435649"/>
    </source>
</evidence>
<comment type="catalytic activity">
    <reaction evidence="7 8">
        <text>[ThiS sulfur-carrier protein]-C-terminal-Gly-aminoethanethioate + 2-iminoacetate + 1-deoxy-D-xylulose 5-phosphate = [ThiS sulfur-carrier protein]-C-terminal Gly-Gly + 2-[(2R,5Z)-2-carboxy-4-methylthiazol-5(2H)-ylidene]ethyl phosphate + 2 H2O + H(+)</text>
        <dbReference type="Rhea" id="RHEA:26297"/>
        <dbReference type="Rhea" id="RHEA-COMP:12909"/>
        <dbReference type="Rhea" id="RHEA-COMP:19908"/>
        <dbReference type="ChEBI" id="CHEBI:15377"/>
        <dbReference type="ChEBI" id="CHEBI:15378"/>
        <dbReference type="ChEBI" id="CHEBI:57792"/>
        <dbReference type="ChEBI" id="CHEBI:62899"/>
        <dbReference type="ChEBI" id="CHEBI:77846"/>
        <dbReference type="ChEBI" id="CHEBI:90778"/>
        <dbReference type="ChEBI" id="CHEBI:232372"/>
        <dbReference type="EC" id="2.8.1.10"/>
    </reaction>
</comment>
<dbReference type="InterPro" id="IPR033983">
    <property type="entry name" value="Thiazole_synthase_ThiG"/>
</dbReference>
<reference evidence="10 11" key="1">
    <citation type="submission" date="2019-08" db="EMBL/GenBank/DDBJ databases">
        <title>In-depth cultivation of the pig gut microbiome towards novel bacterial diversity and tailored functional studies.</title>
        <authorList>
            <person name="Wylensek D."/>
            <person name="Hitch T.C.A."/>
            <person name="Clavel T."/>
        </authorList>
    </citation>
    <scope>NUCLEOTIDE SEQUENCE [LARGE SCALE GENOMIC DNA]</scope>
    <source>
        <strain evidence="10 11">BBE-744-WT-12</strain>
    </source>
</reference>
<dbReference type="InterPro" id="IPR008867">
    <property type="entry name" value="ThiG"/>
</dbReference>
<comment type="subunit">
    <text evidence="8">Homotetramer. Forms heterodimers with either ThiH or ThiS.</text>
</comment>
<evidence type="ECO:0000256" key="8">
    <source>
        <dbReference type="HAMAP-Rule" id="MF_00443"/>
    </source>
</evidence>
<dbReference type="UniPathway" id="UPA00060"/>
<feature type="binding site" evidence="8">
    <location>
        <begin position="184"/>
        <end position="185"/>
    </location>
    <ligand>
        <name>1-deoxy-D-xylulose 5-phosphate</name>
        <dbReference type="ChEBI" id="CHEBI:57792"/>
    </ligand>
</feature>